<dbReference type="GO" id="GO:0005524">
    <property type="term" value="F:ATP binding"/>
    <property type="evidence" value="ECO:0007669"/>
    <property type="project" value="InterPro"/>
</dbReference>
<dbReference type="Gene3D" id="1.20.1560.10">
    <property type="entry name" value="ABC transporter type 1, transmembrane domain"/>
    <property type="match status" value="1"/>
</dbReference>
<evidence type="ECO:0000256" key="1">
    <source>
        <dbReference type="ARBA" id="ARBA00004141"/>
    </source>
</evidence>
<dbReference type="GO" id="GO:0090374">
    <property type="term" value="P:oligopeptide export from mitochondrion"/>
    <property type="evidence" value="ECO:0007669"/>
    <property type="project" value="TreeGrafter"/>
</dbReference>
<dbReference type="InterPro" id="IPR027417">
    <property type="entry name" value="P-loop_NTPase"/>
</dbReference>
<dbReference type="InterPro" id="IPR039421">
    <property type="entry name" value="Type_1_exporter"/>
</dbReference>
<feature type="signal peptide" evidence="5">
    <location>
        <begin position="1"/>
        <end position="26"/>
    </location>
</feature>
<evidence type="ECO:0000313" key="7">
    <source>
        <dbReference type="Proteomes" id="UP000623129"/>
    </source>
</evidence>
<keyword evidence="2" id="KW-0812">Transmembrane</keyword>
<dbReference type="OrthoDB" id="6500128at2759"/>
<dbReference type="FunFam" id="1.20.1560.10:FF:000025">
    <property type="entry name" value="ABC transporter B family member 9"/>
    <property type="match status" value="1"/>
</dbReference>
<keyword evidence="7" id="KW-1185">Reference proteome</keyword>
<evidence type="ECO:0000256" key="2">
    <source>
        <dbReference type="ARBA" id="ARBA00022692"/>
    </source>
</evidence>
<proteinExistence type="predicted"/>
<sequence>MSPIIGIRGVFFALLLATTGISQTSALASDSAKARDSAISIFEIVDRKSKIDPGSEEGQVLENVRGDIELRHISFRYPTRPDVPIFTNLSLSIPSGKVHMLCFSIP</sequence>
<dbReference type="Proteomes" id="UP000623129">
    <property type="component" value="Unassembled WGS sequence"/>
</dbReference>
<feature type="chain" id="PRO_5032606838" evidence="5">
    <location>
        <begin position="27"/>
        <end position="106"/>
    </location>
</feature>
<dbReference type="InterPro" id="IPR036640">
    <property type="entry name" value="ABC1_TM_sf"/>
</dbReference>
<evidence type="ECO:0000256" key="4">
    <source>
        <dbReference type="ARBA" id="ARBA00023136"/>
    </source>
</evidence>
<comment type="subcellular location">
    <subcellularLocation>
        <location evidence="1">Membrane</location>
        <topology evidence="1">Multi-pass membrane protein</topology>
    </subcellularLocation>
</comment>
<dbReference type="EMBL" id="SWLB01000001">
    <property type="protein sequence ID" value="KAF3341841.1"/>
    <property type="molecule type" value="Genomic_DNA"/>
</dbReference>
<dbReference type="AlphaFoldDB" id="A0A833RU49"/>
<name>A0A833RU49_9POAL</name>
<comment type="caution">
    <text evidence="6">The sequence shown here is derived from an EMBL/GenBank/DDBJ whole genome shotgun (WGS) entry which is preliminary data.</text>
</comment>
<accession>A0A833RU49</accession>
<dbReference type="PANTHER" id="PTHR43394">
    <property type="entry name" value="ATP-DEPENDENT PERMEASE MDL1, MITOCHONDRIAL"/>
    <property type="match status" value="1"/>
</dbReference>
<dbReference type="PANTHER" id="PTHR43394:SF18">
    <property type="entry name" value="ABC TRANSPORTER B FAMILY MEMBER 11-LIKE"/>
    <property type="match status" value="1"/>
</dbReference>
<evidence type="ECO:0000256" key="3">
    <source>
        <dbReference type="ARBA" id="ARBA00022989"/>
    </source>
</evidence>
<evidence type="ECO:0000256" key="5">
    <source>
        <dbReference type="SAM" id="SignalP"/>
    </source>
</evidence>
<organism evidence="6 7">
    <name type="scientific">Carex littledalei</name>
    <dbReference type="NCBI Taxonomy" id="544730"/>
    <lineage>
        <taxon>Eukaryota</taxon>
        <taxon>Viridiplantae</taxon>
        <taxon>Streptophyta</taxon>
        <taxon>Embryophyta</taxon>
        <taxon>Tracheophyta</taxon>
        <taxon>Spermatophyta</taxon>
        <taxon>Magnoliopsida</taxon>
        <taxon>Liliopsida</taxon>
        <taxon>Poales</taxon>
        <taxon>Cyperaceae</taxon>
        <taxon>Cyperoideae</taxon>
        <taxon>Cariceae</taxon>
        <taxon>Carex</taxon>
        <taxon>Carex subgen. Euthyceras</taxon>
    </lineage>
</organism>
<keyword evidence="5" id="KW-0732">Signal</keyword>
<dbReference type="GO" id="GO:0015421">
    <property type="term" value="F:ABC-type oligopeptide transporter activity"/>
    <property type="evidence" value="ECO:0007669"/>
    <property type="project" value="TreeGrafter"/>
</dbReference>
<reference evidence="6" key="1">
    <citation type="submission" date="2020-01" db="EMBL/GenBank/DDBJ databases">
        <title>Genome sequence of Kobresia littledalei, the first chromosome-level genome in the family Cyperaceae.</title>
        <authorList>
            <person name="Qu G."/>
        </authorList>
    </citation>
    <scope>NUCLEOTIDE SEQUENCE</scope>
    <source>
        <strain evidence="6">C.B.Clarke</strain>
        <tissue evidence="6">Leaf</tissue>
    </source>
</reference>
<gene>
    <name evidence="6" type="ORF">FCM35_KLT00479</name>
</gene>
<keyword evidence="4" id="KW-0472">Membrane</keyword>
<evidence type="ECO:0000313" key="6">
    <source>
        <dbReference type="EMBL" id="KAF3341841.1"/>
    </source>
</evidence>
<dbReference type="Gene3D" id="3.40.50.300">
    <property type="entry name" value="P-loop containing nucleotide triphosphate hydrolases"/>
    <property type="match status" value="1"/>
</dbReference>
<protein>
    <submittedName>
        <fullName evidence="6">ABC transporter B family member 9-like protein</fullName>
    </submittedName>
</protein>
<dbReference type="GO" id="GO:0005743">
    <property type="term" value="C:mitochondrial inner membrane"/>
    <property type="evidence" value="ECO:0007669"/>
    <property type="project" value="TreeGrafter"/>
</dbReference>
<keyword evidence="3" id="KW-1133">Transmembrane helix</keyword>